<organism evidence="2 3">
    <name type="scientific">Fistulifera solaris</name>
    <name type="common">Oleaginous diatom</name>
    <dbReference type="NCBI Taxonomy" id="1519565"/>
    <lineage>
        <taxon>Eukaryota</taxon>
        <taxon>Sar</taxon>
        <taxon>Stramenopiles</taxon>
        <taxon>Ochrophyta</taxon>
        <taxon>Bacillariophyta</taxon>
        <taxon>Bacillariophyceae</taxon>
        <taxon>Bacillariophycidae</taxon>
        <taxon>Naviculales</taxon>
        <taxon>Naviculaceae</taxon>
        <taxon>Fistulifera</taxon>
    </lineage>
</organism>
<feature type="domain" description="Ubiquitin-like" evidence="1">
    <location>
        <begin position="969"/>
        <end position="1042"/>
    </location>
</feature>
<evidence type="ECO:0000313" key="3">
    <source>
        <dbReference type="Proteomes" id="UP000198406"/>
    </source>
</evidence>
<dbReference type="InterPro" id="IPR050158">
    <property type="entry name" value="Ubiquitin_ubiquitin-like"/>
</dbReference>
<feature type="domain" description="Ubiquitin-like" evidence="1">
    <location>
        <begin position="374"/>
        <end position="442"/>
    </location>
</feature>
<feature type="domain" description="Ubiquitin-like" evidence="1">
    <location>
        <begin position="894"/>
        <end position="964"/>
    </location>
</feature>
<dbReference type="InterPro" id="IPR000626">
    <property type="entry name" value="Ubiquitin-like_dom"/>
</dbReference>
<feature type="domain" description="Ubiquitin-like" evidence="1">
    <location>
        <begin position="599"/>
        <end position="668"/>
    </location>
</feature>
<dbReference type="PRINTS" id="PR00348">
    <property type="entry name" value="UBIQUITIN"/>
</dbReference>
<dbReference type="PANTHER" id="PTHR10666">
    <property type="entry name" value="UBIQUITIN"/>
    <property type="match status" value="1"/>
</dbReference>
<accession>A0A1Z5KAP9</accession>
<protein>
    <submittedName>
        <fullName evidence="2">Ubiquitin C</fullName>
    </submittedName>
</protein>
<dbReference type="EMBL" id="BDSP01000200">
    <property type="protein sequence ID" value="GAX23339.1"/>
    <property type="molecule type" value="Genomic_DNA"/>
</dbReference>
<proteinExistence type="predicted"/>
<dbReference type="PROSITE" id="PS50053">
    <property type="entry name" value="UBIQUITIN_2"/>
    <property type="match status" value="14"/>
</dbReference>
<dbReference type="Gene3D" id="3.10.20.90">
    <property type="entry name" value="Phosphatidylinositol 3-kinase Catalytic Subunit, Chain A, domain 1"/>
    <property type="match status" value="14"/>
</dbReference>
<feature type="domain" description="Ubiquitin-like" evidence="1">
    <location>
        <begin position="301"/>
        <end position="369"/>
    </location>
</feature>
<feature type="domain" description="Ubiquitin-like" evidence="1">
    <location>
        <begin position="1043"/>
        <end position="1112"/>
    </location>
</feature>
<feature type="domain" description="Ubiquitin-like" evidence="1">
    <location>
        <begin position="447"/>
        <end position="525"/>
    </location>
</feature>
<feature type="domain" description="Ubiquitin-like" evidence="1">
    <location>
        <begin position="526"/>
        <end position="594"/>
    </location>
</feature>
<dbReference type="Proteomes" id="UP000198406">
    <property type="component" value="Unassembled WGS sequence"/>
</dbReference>
<feature type="domain" description="Ubiquitin-like" evidence="1">
    <location>
        <begin position="1117"/>
        <end position="1185"/>
    </location>
</feature>
<name>A0A1Z5KAP9_FISSO</name>
<feature type="domain" description="Ubiquitin-like" evidence="1">
    <location>
        <begin position="673"/>
        <end position="742"/>
    </location>
</feature>
<evidence type="ECO:0000313" key="2">
    <source>
        <dbReference type="EMBL" id="GAX23339.1"/>
    </source>
</evidence>
<keyword evidence="3" id="KW-1185">Reference proteome</keyword>
<feature type="domain" description="Ubiquitin-like" evidence="1">
    <location>
        <begin position="227"/>
        <end position="296"/>
    </location>
</feature>
<feature type="domain" description="Ubiquitin-like" evidence="1">
    <location>
        <begin position="1190"/>
        <end position="1261"/>
    </location>
</feature>
<sequence>MTEANNNANSTTAVNPLKTDADLLSLLKRLDGIHKYKTFQRWKARFLDRLESFLYEAGMGPADESCQAFSTLLQKQIRRGEAVQTHVAHGELNAEKKTVKAALALNEMCTLLTSTVQETELLIPSNTKEEKQRGYTKFHLGAVLIRQGFHQYQAMQAIEADLQQLSRDLEQVADKQQRELFHMYQTQVQRFCDVMADLNLYEVMKKCLQFAQAPEEEESSDEEPVVIQIVIHTHDGKKLTLTLDQTETIGNIKESIVAACGIPVERQVLTFQDTLLNDPDATLVGCGIPDQSELKVEPFRIPIAVKTMDGVIYSLQVDPTDYLSSVKQQLAERTGIAPNNQNLTLQDTPLDDLKTIAENGIPAESQLEMEPKVLNLNVTLPGGKIVVVSALPSDTVEDLKEKIANQTGLAAPRQVIKVAEQTLPVDQPLRELGLNDGSDIVVDLFQIPIQVKTMDGKSISLKIEPSKYLSDVKRQLEADSGLHAANMQLSRDYEDGNTEILDNDMKTAQDYDIRANTILDLAPKKMPIRVRLPDGKEVEVEISPRDTLGVIKQAVADKSGLAPSRQKLMYQGEEIPLNETAQKMGLRPGDLLQVEFNKVPITVNTMDGRQIKVDIDLADTAGNIKKHLEVETGLPANNIQLYLDGNALDDDEKTAKDYCVEAGSELDLEPKSIALTVELPDGKTIALDVSPQETTNNLKAKIQAKCGLAPERQVVCHEGKELPPDGIKVREMGIPADATLQVGLHKIPISVKTMDGRKIQVDVEPATTLADLKKQMQDDAGIAADNIALSMDGNPLDNDGKSLNDYGIQAGSELDLEPRSIAVTVEMPDGTKHPITICPSDTTGNLKQAIEDATGIQVPRQVVYYQGSEIKPDQTVRSIGVPDGATLQVEFFKIPIVVNCVDGSQMHVNIEPSATLSDIKKVIEQESGVSANNQNLSIDGSPLEGDNSKTAVDHGIHAGSEIDMEPNTIRLKVKLPDESTISLSVRPADTTESIKDLIHKETGIAPPRQSLHQTNGQPLCGNKTIREMNLKDESTIQVLLSKVPVTVKSADGSETELMVDLHENLLVIKEQVERELGLPVSNQNLLIIDRILKDNNRPAKDQGVVSGSILYVEPKLMTITAILPNGTQHVLQVQPSDLVDSVSDQIARVSGLANHRQVLKQDSRTLNKVETLRDARVLPDSSVHVSIYTIPIRVQTENNQSYDLNVEPTSMISELKKTLEHETGIDEKKQILMYNETELKMGTIKAGGLLPKSVVHLSIRKDSIIFVDVKCGTLFAVDRDEVSERKMLTANQGNRLDFLEATQDSKSKENMKKAMLSSPSLGVAPQVVVVSTQVDDYELEEAAKVASMWGVSLKKREKNKKGEEFIFVDPKTGACGELSRKKYLDMAFITLETLSNGEETLAEREMDTMTYDKYVMDIRRVFDIKSAT</sequence>
<dbReference type="InterPro" id="IPR029071">
    <property type="entry name" value="Ubiquitin-like_domsf"/>
</dbReference>
<dbReference type="InterPro" id="IPR019956">
    <property type="entry name" value="Ubiquitin_dom"/>
</dbReference>
<dbReference type="SUPFAM" id="SSF54236">
    <property type="entry name" value="Ubiquitin-like"/>
    <property type="match status" value="14"/>
</dbReference>
<dbReference type="OrthoDB" id="45868at2759"/>
<dbReference type="CDD" id="cd17039">
    <property type="entry name" value="Ubl_ubiquitin_like"/>
    <property type="match status" value="13"/>
</dbReference>
<gene>
    <name evidence="2" type="ORF">FisN_27Lh115</name>
</gene>
<feature type="domain" description="Ubiquitin-like" evidence="1">
    <location>
        <begin position="821"/>
        <end position="889"/>
    </location>
</feature>
<reference evidence="2 3" key="1">
    <citation type="journal article" date="2015" name="Plant Cell">
        <title>Oil accumulation by the oleaginous diatom Fistulifera solaris as revealed by the genome and transcriptome.</title>
        <authorList>
            <person name="Tanaka T."/>
            <person name="Maeda Y."/>
            <person name="Veluchamy A."/>
            <person name="Tanaka M."/>
            <person name="Abida H."/>
            <person name="Marechal E."/>
            <person name="Bowler C."/>
            <person name="Muto M."/>
            <person name="Sunaga Y."/>
            <person name="Tanaka M."/>
            <person name="Yoshino T."/>
            <person name="Taniguchi T."/>
            <person name="Fukuda Y."/>
            <person name="Nemoto M."/>
            <person name="Matsumoto M."/>
            <person name="Wong P.S."/>
            <person name="Aburatani S."/>
            <person name="Fujibuchi W."/>
        </authorList>
    </citation>
    <scope>NUCLEOTIDE SEQUENCE [LARGE SCALE GENOMIC DNA]</scope>
    <source>
        <strain evidence="2 3">JPCC DA0580</strain>
    </source>
</reference>
<dbReference type="Pfam" id="PF00240">
    <property type="entry name" value="ubiquitin"/>
    <property type="match status" value="14"/>
</dbReference>
<evidence type="ECO:0000259" key="1">
    <source>
        <dbReference type="PROSITE" id="PS50053"/>
    </source>
</evidence>
<dbReference type="InParanoid" id="A0A1Z5KAP9"/>
<comment type="caution">
    <text evidence="2">The sequence shown here is derived from an EMBL/GenBank/DDBJ whole genome shotgun (WGS) entry which is preliminary data.</text>
</comment>
<feature type="domain" description="Ubiquitin-like" evidence="1">
    <location>
        <begin position="747"/>
        <end position="816"/>
    </location>
</feature>
<dbReference type="SMART" id="SM00213">
    <property type="entry name" value="UBQ"/>
    <property type="match status" value="14"/>
</dbReference>